<name>A0A2I8VQL0_9EURY</name>
<evidence type="ECO:0000313" key="2">
    <source>
        <dbReference type="Proteomes" id="UP000236584"/>
    </source>
</evidence>
<gene>
    <name evidence="1" type="ORF">C2R22_21685</name>
</gene>
<accession>A0A2I8VQL0</accession>
<dbReference type="Proteomes" id="UP000236584">
    <property type="component" value="Plasmid unnamed1"/>
</dbReference>
<keyword evidence="2" id="KW-1185">Reference proteome</keyword>
<dbReference type="EMBL" id="CP026310">
    <property type="protein sequence ID" value="AUV84186.1"/>
    <property type="molecule type" value="Genomic_DNA"/>
</dbReference>
<organism evidence="1 2">
    <name type="scientific">Salinigranum rubrum</name>
    <dbReference type="NCBI Taxonomy" id="755307"/>
    <lineage>
        <taxon>Archaea</taxon>
        <taxon>Methanobacteriati</taxon>
        <taxon>Methanobacteriota</taxon>
        <taxon>Stenosarchaea group</taxon>
        <taxon>Halobacteria</taxon>
        <taxon>Halobacteriales</taxon>
        <taxon>Haloferacaceae</taxon>
        <taxon>Salinigranum</taxon>
    </lineage>
</organism>
<evidence type="ECO:0000313" key="1">
    <source>
        <dbReference type="EMBL" id="AUV84186.1"/>
    </source>
</evidence>
<sequence>MTSPEHGQERKAALKRARENRPWTAEVLLRAASDPVTFKATESTCTGCSRPCEEDEVCATAVAQSQDLFESMGRDQVYHLLESGMRRLRARNEGVFRTADRAFPNTFVRLTGAQPAVSDDDRT</sequence>
<keyword evidence="1" id="KW-0614">Plasmid</keyword>
<reference evidence="1 2" key="1">
    <citation type="submission" date="2018-01" db="EMBL/GenBank/DDBJ databases">
        <title>Complete genome sequence of Salinigranum rubrum GX10T, an extremely halophilic archaeon isolated from a marine solar saltern.</title>
        <authorList>
            <person name="Han S."/>
        </authorList>
    </citation>
    <scope>NUCLEOTIDE SEQUENCE [LARGE SCALE GENOMIC DNA]</scope>
    <source>
        <strain evidence="1 2">GX10</strain>
        <plasmid evidence="2">Plasmid unnamed1</plasmid>
    </source>
</reference>
<geneLocation type="plasmid" evidence="1">
    <name>unnamed1</name>
</geneLocation>
<dbReference type="AlphaFoldDB" id="A0A2I8VQL0"/>
<protein>
    <submittedName>
        <fullName evidence="1">Uncharacterized protein</fullName>
    </submittedName>
</protein>
<dbReference type="KEGG" id="srub:C2R22_21685"/>
<proteinExistence type="predicted"/>